<evidence type="ECO:0000313" key="1">
    <source>
        <dbReference type="EMBL" id="CAK5090083.1"/>
    </source>
</evidence>
<proteinExistence type="predicted"/>
<sequence>MRFYLSLERPDADALSEKNFSKHSKSDKSHANLLSFFPIIFPFSTRALVLCKRRIRREEPLKITQNLPFAFLFSHGGKEERFFKNFCFIEEGLKDWREKSLINIARSGGSTQSNDVIQYGEYEYILKNKENVLNDQKLTKENFKVFEKSVQTLKAKVEGFKHNFEGYTCGDDFVKIVERVLKEYDSKTADDIFKTIGIDCFKFPSEADVPTSTTKINQLLKLVIDSKKFIRDLNSEGAEGSFVDIFSFMKKPGMEELEKIFELSKIQTRKLDEEINEEIYREHLKNKTQKNKMKEYKNAVVEGAGPIGLYSTYKLFLEGMNVTVINDRSENYIRNQLVIFDRKWVSQMRFFFGTEFDSLFIRENSVGKMLDEELVLISIKDMELALMGRLKKISKFVEKKEGEKGKKKNEEEKSFLYLIYEIAVLDILYENYDKPIVVVGVREKLNNSNGLLIPDEIISNFQARGLNKSKIGSKKVGIPFDLLFCAGGANDKIRDKILGSFCLILMILKIRGHGTQGGAGQPTAAQPTAEAITSFKIVESGTPWYGSIRLDELNPNIPSCLRFDNFERSYSSAVGWARGRLGCTRLKAARN</sequence>
<dbReference type="EMBL" id="CAVMJV010000080">
    <property type="protein sequence ID" value="CAK5090083.1"/>
    <property type="molecule type" value="Genomic_DNA"/>
</dbReference>
<reference evidence="1" key="1">
    <citation type="submission" date="2023-11" db="EMBL/GenBank/DDBJ databases">
        <authorList>
            <person name="Poullet M."/>
        </authorList>
    </citation>
    <scope>NUCLEOTIDE SEQUENCE</scope>
    <source>
        <strain evidence="1">E1834</strain>
    </source>
</reference>
<protein>
    <submittedName>
        <fullName evidence="1">Uncharacterized protein</fullName>
    </submittedName>
</protein>
<gene>
    <name evidence="1" type="ORF">MENTE1834_LOCUS37851</name>
</gene>
<name>A0ACB1AJ37_MELEN</name>
<evidence type="ECO:0000313" key="2">
    <source>
        <dbReference type="Proteomes" id="UP001497535"/>
    </source>
</evidence>
<keyword evidence="2" id="KW-1185">Reference proteome</keyword>
<comment type="caution">
    <text evidence="1">The sequence shown here is derived from an EMBL/GenBank/DDBJ whole genome shotgun (WGS) entry which is preliminary data.</text>
</comment>
<dbReference type="Proteomes" id="UP001497535">
    <property type="component" value="Unassembled WGS sequence"/>
</dbReference>
<organism evidence="1 2">
    <name type="scientific">Meloidogyne enterolobii</name>
    <name type="common">Root-knot nematode worm</name>
    <name type="synonym">Meloidogyne mayaguensis</name>
    <dbReference type="NCBI Taxonomy" id="390850"/>
    <lineage>
        <taxon>Eukaryota</taxon>
        <taxon>Metazoa</taxon>
        <taxon>Ecdysozoa</taxon>
        <taxon>Nematoda</taxon>
        <taxon>Chromadorea</taxon>
        <taxon>Rhabditida</taxon>
        <taxon>Tylenchina</taxon>
        <taxon>Tylenchomorpha</taxon>
        <taxon>Tylenchoidea</taxon>
        <taxon>Meloidogynidae</taxon>
        <taxon>Meloidogyninae</taxon>
        <taxon>Meloidogyne</taxon>
    </lineage>
</organism>
<accession>A0ACB1AJ37</accession>